<dbReference type="RefSeq" id="WP_146895406.1">
    <property type="nucleotide sequence ID" value="NZ_BJYS01000004.1"/>
</dbReference>
<evidence type="ECO:0000256" key="3">
    <source>
        <dbReference type="ARBA" id="ARBA00022801"/>
    </source>
</evidence>
<dbReference type="NCBIfam" id="TIGR02289">
    <property type="entry name" value="M3_not_pepF"/>
    <property type="match status" value="1"/>
</dbReference>
<comment type="cofactor">
    <cofactor evidence="6">
        <name>Zn(2+)</name>
        <dbReference type="ChEBI" id="CHEBI:29105"/>
    </cofactor>
    <text evidence="6">Binds 1 zinc ion.</text>
</comment>
<dbReference type="GO" id="GO:0006518">
    <property type="term" value="P:peptide metabolic process"/>
    <property type="evidence" value="ECO:0007669"/>
    <property type="project" value="TreeGrafter"/>
</dbReference>
<dbReference type="Proteomes" id="UP000321532">
    <property type="component" value="Unassembled WGS sequence"/>
</dbReference>
<evidence type="ECO:0000259" key="7">
    <source>
        <dbReference type="Pfam" id="PF01432"/>
    </source>
</evidence>
<keyword evidence="3 6" id="KW-0378">Hydrolase</keyword>
<comment type="caution">
    <text evidence="8">The sequence shown here is derived from an EMBL/GenBank/DDBJ whole genome shotgun (WGS) entry which is preliminary data.</text>
</comment>
<dbReference type="AlphaFoldDB" id="A0A512AUA8"/>
<dbReference type="InterPro" id="IPR045090">
    <property type="entry name" value="Pept_M3A_M3B"/>
</dbReference>
<name>A0A512AUA8_9BACT</name>
<gene>
    <name evidence="8" type="ORF">AAE02nite_09340</name>
</gene>
<dbReference type="InterPro" id="IPR011976">
    <property type="entry name" value="Pept_M3B_oligopep-rel"/>
</dbReference>
<keyword evidence="1 6" id="KW-0645">Protease</keyword>
<protein>
    <submittedName>
        <fullName evidence="8">Oligoendopeptidase F</fullName>
    </submittedName>
</protein>
<evidence type="ECO:0000256" key="4">
    <source>
        <dbReference type="ARBA" id="ARBA00022833"/>
    </source>
</evidence>
<dbReference type="EMBL" id="BJYS01000004">
    <property type="protein sequence ID" value="GEO03270.1"/>
    <property type="molecule type" value="Genomic_DNA"/>
</dbReference>
<dbReference type="PANTHER" id="PTHR11804">
    <property type="entry name" value="PROTEASE M3 THIMET OLIGOPEPTIDASE-RELATED"/>
    <property type="match status" value="1"/>
</dbReference>
<evidence type="ECO:0000313" key="9">
    <source>
        <dbReference type="Proteomes" id="UP000321532"/>
    </source>
</evidence>
<dbReference type="PANTHER" id="PTHR11804:SF48">
    <property type="entry name" value="PUTATIVE-RELATED"/>
    <property type="match status" value="1"/>
</dbReference>
<reference evidence="8 9" key="1">
    <citation type="submission" date="2019-07" db="EMBL/GenBank/DDBJ databases">
        <title>Whole genome shotgun sequence of Adhaeribacter aerolatus NBRC 106133.</title>
        <authorList>
            <person name="Hosoyama A."/>
            <person name="Uohara A."/>
            <person name="Ohji S."/>
            <person name="Ichikawa N."/>
        </authorList>
    </citation>
    <scope>NUCLEOTIDE SEQUENCE [LARGE SCALE GENOMIC DNA]</scope>
    <source>
        <strain evidence="8 9">NBRC 106133</strain>
    </source>
</reference>
<keyword evidence="4 6" id="KW-0862">Zinc</keyword>
<dbReference type="Gene3D" id="1.10.1370.30">
    <property type="match status" value="1"/>
</dbReference>
<keyword evidence="5 6" id="KW-0482">Metalloprotease</keyword>
<proteinExistence type="inferred from homology"/>
<evidence type="ECO:0000256" key="1">
    <source>
        <dbReference type="ARBA" id="ARBA00022670"/>
    </source>
</evidence>
<dbReference type="SUPFAM" id="SSF55486">
    <property type="entry name" value="Metalloproteases ('zincins'), catalytic domain"/>
    <property type="match status" value="1"/>
</dbReference>
<dbReference type="InterPro" id="IPR001567">
    <property type="entry name" value="Pept_M3A_M3B_dom"/>
</dbReference>
<evidence type="ECO:0000256" key="6">
    <source>
        <dbReference type="RuleBase" id="RU003435"/>
    </source>
</evidence>
<keyword evidence="2 6" id="KW-0479">Metal-binding</keyword>
<evidence type="ECO:0000313" key="8">
    <source>
        <dbReference type="EMBL" id="GEO03270.1"/>
    </source>
</evidence>
<dbReference type="CDD" id="cd09606">
    <property type="entry name" value="M3B_PepF"/>
    <property type="match status" value="1"/>
</dbReference>
<dbReference type="GO" id="GO:0006508">
    <property type="term" value="P:proteolysis"/>
    <property type="evidence" value="ECO:0007669"/>
    <property type="project" value="UniProtKB-KW"/>
</dbReference>
<dbReference type="GO" id="GO:0004222">
    <property type="term" value="F:metalloendopeptidase activity"/>
    <property type="evidence" value="ECO:0007669"/>
    <property type="project" value="InterPro"/>
</dbReference>
<feature type="domain" description="Peptidase M3A/M3B catalytic" evidence="7">
    <location>
        <begin position="178"/>
        <end position="562"/>
    </location>
</feature>
<comment type="similarity">
    <text evidence="6">Belongs to the peptidase M3 family.</text>
</comment>
<accession>A0A512AUA8</accession>
<dbReference type="Pfam" id="PF01432">
    <property type="entry name" value="Peptidase_M3"/>
    <property type="match status" value="1"/>
</dbReference>
<evidence type="ECO:0000256" key="2">
    <source>
        <dbReference type="ARBA" id="ARBA00022723"/>
    </source>
</evidence>
<dbReference type="OrthoDB" id="9762795at2"/>
<keyword evidence="9" id="KW-1185">Reference proteome</keyword>
<organism evidence="8 9">
    <name type="scientific">Adhaeribacter aerolatus</name>
    <dbReference type="NCBI Taxonomy" id="670289"/>
    <lineage>
        <taxon>Bacteria</taxon>
        <taxon>Pseudomonadati</taxon>
        <taxon>Bacteroidota</taxon>
        <taxon>Cytophagia</taxon>
        <taxon>Cytophagales</taxon>
        <taxon>Hymenobacteraceae</taxon>
        <taxon>Adhaeribacter</taxon>
    </lineage>
</organism>
<sequence>MAENTAVLVPRNRTFLPPDYTITDWAAIEPYLENLKNREINSATELEQWLLDRSELESVVAEDMGWRYIRMTIDTQDEAATAAFQYFVNEIEPNIAPYDHAFNQKLVTSEYLPELDEDKYRIYLRSVKKAIEIFREENIPLNTEITTKQQQYAAITGAMTVTLDGEEMTLQRAADRLKNLDRNVRREAYLAIQERRMQNKGELNNLFTELIGLRHQVAQNAGFANFRDYMFAALGRFDYTVQDCFNFHEAIATNVVPLNDAIDRQRKQNLGLPELKPWDLDVDDTGKPPLEPFKTGEELLQKTTEVFYRLDPFLGDCLVTMKNMGRLDLESRKGKAPGGYNYPLDETGVPFIFMNATSSLRDVVTMLHEGGHAVHNFLTHELPLGAFKHTPSEVAELASMSMELISMDHWDLFFKNEEELRRAKKTHLESVLETFPWVATIDQFQHWIYENPDHTLAEREKTWLQIFDRFNQHEVNWEGLEGFKPYIWQKQLHLYEVPFYYIEYAMAQLGAIAVWKNYKQNPQAALTGYKNALSLGYTKSIAEVYAAANIKFDFSAEYIKTLTDFVQAEMEKL</sequence>
<evidence type="ECO:0000256" key="5">
    <source>
        <dbReference type="ARBA" id="ARBA00023049"/>
    </source>
</evidence>
<dbReference type="GO" id="GO:0046872">
    <property type="term" value="F:metal ion binding"/>
    <property type="evidence" value="ECO:0007669"/>
    <property type="project" value="UniProtKB-UniRule"/>
</dbReference>